<evidence type="ECO:0000256" key="1">
    <source>
        <dbReference type="SAM" id="MobiDB-lite"/>
    </source>
</evidence>
<dbReference type="Proteomes" id="UP000299102">
    <property type="component" value="Unassembled WGS sequence"/>
</dbReference>
<evidence type="ECO:0000313" key="3">
    <source>
        <dbReference type="Proteomes" id="UP000299102"/>
    </source>
</evidence>
<keyword evidence="3" id="KW-1185">Reference proteome</keyword>
<comment type="caution">
    <text evidence="2">The sequence shown here is derived from an EMBL/GenBank/DDBJ whole genome shotgun (WGS) entry which is preliminary data.</text>
</comment>
<sequence>MKPSTLAQRGSEAARGRRHLSYDSRRLRSNVLSSARGGRFSTIYAESSSIDSAVVEIKPGSFWRKQCRNRKNQCNWKREIRIENKIETELPAELEFKSEIGSELVSMRKSNRLPKFNRLAASRICECERDVHTEGSREGRIARRRRGAGELEGVGAAPGGVAPPSRLSESVPTSPVVRRRPYGDLNDCGGRTYGEIYGNRRVSGQTSGRGGMRSTYQRRGGSGAGGRTLTARHSRAARARARRRRPPYVQYVQTPKAKWTYLEGGGWHGARSLLNEAGGSGGGARAGAPARVAPARPSRAPRPRRRQLSP</sequence>
<evidence type="ECO:0000313" key="2">
    <source>
        <dbReference type="EMBL" id="GBP05910.1"/>
    </source>
</evidence>
<feature type="compositionally biased region" description="Low complexity" evidence="1">
    <location>
        <begin position="286"/>
        <end position="298"/>
    </location>
</feature>
<feature type="compositionally biased region" description="Basic residues" evidence="1">
    <location>
        <begin position="299"/>
        <end position="310"/>
    </location>
</feature>
<accession>A0A4C1SXB6</accession>
<gene>
    <name evidence="2" type="ORF">EVAR_3195_1</name>
</gene>
<proteinExistence type="predicted"/>
<feature type="compositionally biased region" description="Basic residues" evidence="1">
    <location>
        <begin position="230"/>
        <end position="246"/>
    </location>
</feature>
<feature type="region of interest" description="Disordered" evidence="1">
    <location>
        <begin position="270"/>
        <end position="310"/>
    </location>
</feature>
<protein>
    <submittedName>
        <fullName evidence="2">Uncharacterized protein</fullName>
    </submittedName>
</protein>
<feature type="region of interest" description="Disordered" evidence="1">
    <location>
        <begin position="135"/>
        <end position="184"/>
    </location>
</feature>
<name>A0A4C1SXB6_EUMVA</name>
<dbReference type="EMBL" id="BGZK01000020">
    <property type="protein sequence ID" value="GBP05910.1"/>
    <property type="molecule type" value="Genomic_DNA"/>
</dbReference>
<reference evidence="2 3" key="1">
    <citation type="journal article" date="2019" name="Commun. Biol.">
        <title>The bagworm genome reveals a unique fibroin gene that provides high tensile strength.</title>
        <authorList>
            <person name="Kono N."/>
            <person name="Nakamura H."/>
            <person name="Ohtoshi R."/>
            <person name="Tomita M."/>
            <person name="Numata K."/>
            <person name="Arakawa K."/>
        </authorList>
    </citation>
    <scope>NUCLEOTIDE SEQUENCE [LARGE SCALE GENOMIC DNA]</scope>
</reference>
<dbReference type="AlphaFoldDB" id="A0A4C1SXB6"/>
<organism evidence="2 3">
    <name type="scientific">Eumeta variegata</name>
    <name type="common">Bagworm moth</name>
    <name type="synonym">Eumeta japonica</name>
    <dbReference type="NCBI Taxonomy" id="151549"/>
    <lineage>
        <taxon>Eukaryota</taxon>
        <taxon>Metazoa</taxon>
        <taxon>Ecdysozoa</taxon>
        <taxon>Arthropoda</taxon>
        <taxon>Hexapoda</taxon>
        <taxon>Insecta</taxon>
        <taxon>Pterygota</taxon>
        <taxon>Neoptera</taxon>
        <taxon>Endopterygota</taxon>
        <taxon>Lepidoptera</taxon>
        <taxon>Glossata</taxon>
        <taxon>Ditrysia</taxon>
        <taxon>Tineoidea</taxon>
        <taxon>Psychidae</taxon>
        <taxon>Oiketicinae</taxon>
        <taxon>Eumeta</taxon>
    </lineage>
</organism>
<feature type="region of interest" description="Disordered" evidence="1">
    <location>
        <begin position="196"/>
        <end position="246"/>
    </location>
</feature>